<dbReference type="PANTHER" id="PTHR42760:SF124">
    <property type="entry name" value="SHORT-CHAIN DEHYDROGENASE_REDUCTASE"/>
    <property type="match status" value="1"/>
</dbReference>
<comment type="caution">
    <text evidence="2">The sequence shown here is derived from an EMBL/GenBank/DDBJ whole genome shotgun (WGS) entry which is preliminary data.</text>
</comment>
<dbReference type="CDD" id="cd05233">
    <property type="entry name" value="SDR_c"/>
    <property type="match status" value="1"/>
</dbReference>
<comment type="similarity">
    <text evidence="1">Belongs to the short-chain dehydrogenases/reductases (SDR) family.</text>
</comment>
<protein>
    <submittedName>
        <fullName evidence="2">NAD(P)-dependent dehydrogenase (Short-subunit alcohol dehydrogenase family)</fullName>
    </submittedName>
</protein>
<dbReference type="Proteomes" id="UP001160142">
    <property type="component" value="Unassembled WGS sequence"/>
</dbReference>
<evidence type="ECO:0000256" key="1">
    <source>
        <dbReference type="ARBA" id="ARBA00006484"/>
    </source>
</evidence>
<dbReference type="PANTHER" id="PTHR42760">
    <property type="entry name" value="SHORT-CHAIN DEHYDROGENASES/REDUCTASES FAMILY MEMBER"/>
    <property type="match status" value="1"/>
</dbReference>
<sequence>MRHNERVIVVTGGGSGIGAATVRRLSQEGAVVMSLDLDETRAAASEPALALACDVTDEASVIAALDATIERLGRLDGAVMNAGIALEIPLVETSIEQWNRVIGVNLTGAFLVAKHAVSRMSGGGALVFHASMSGLVATADEPAYCASKAGVIGLSRAIAVDYAKAGIRSNAVCPGVVDTPMTREQFAPHPEFRDAVEQMHPAGRFARPEEIAAATAYLLSDDASFVTGTELIVDGGYTAR</sequence>
<dbReference type="Gene3D" id="3.40.50.720">
    <property type="entry name" value="NAD(P)-binding Rossmann-like Domain"/>
    <property type="match status" value="1"/>
</dbReference>
<dbReference type="Pfam" id="PF13561">
    <property type="entry name" value="adh_short_C2"/>
    <property type="match status" value="1"/>
</dbReference>
<dbReference type="PROSITE" id="PS00061">
    <property type="entry name" value="ADH_SHORT"/>
    <property type="match status" value="1"/>
</dbReference>
<keyword evidence="3" id="KW-1185">Reference proteome</keyword>
<dbReference type="PRINTS" id="PR00080">
    <property type="entry name" value="SDRFAMILY"/>
</dbReference>
<proteinExistence type="inferred from homology"/>
<dbReference type="SUPFAM" id="SSF51735">
    <property type="entry name" value="NAD(P)-binding Rossmann-fold domains"/>
    <property type="match status" value="1"/>
</dbReference>
<dbReference type="EMBL" id="JARXVQ010000001">
    <property type="protein sequence ID" value="MDH6181079.1"/>
    <property type="molecule type" value="Genomic_DNA"/>
</dbReference>
<evidence type="ECO:0000313" key="3">
    <source>
        <dbReference type="Proteomes" id="UP001160142"/>
    </source>
</evidence>
<dbReference type="InterPro" id="IPR020904">
    <property type="entry name" value="Sc_DH/Rdtase_CS"/>
</dbReference>
<evidence type="ECO:0000313" key="2">
    <source>
        <dbReference type="EMBL" id="MDH6181079.1"/>
    </source>
</evidence>
<accession>A0ABT6KM38</accession>
<reference evidence="2 3" key="1">
    <citation type="submission" date="2023-04" db="EMBL/GenBank/DDBJ databases">
        <title>Genome Encyclopedia of Bacteria and Archaea VI: Functional Genomics of Type Strains.</title>
        <authorList>
            <person name="Whitman W."/>
        </authorList>
    </citation>
    <scope>NUCLEOTIDE SEQUENCE [LARGE SCALE GENOMIC DNA]</scope>
    <source>
        <strain evidence="2 3">SG_E_30_P1</strain>
    </source>
</reference>
<dbReference type="PRINTS" id="PR00081">
    <property type="entry name" value="GDHRDH"/>
</dbReference>
<name>A0ABT6KM38_9MICO</name>
<dbReference type="RefSeq" id="WP_322133401.1">
    <property type="nucleotide sequence ID" value="NZ_CP085036.1"/>
</dbReference>
<dbReference type="InterPro" id="IPR002347">
    <property type="entry name" value="SDR_fam"/>
</dbReference>
<gene>
    <name evidence="2" type="ORF">M2152_001261</name>
</gene>
<organism evidence="2 3">
    <name type="scientific">Antiquaquibacter oligotrophicus</name>
    <dbReference type="NCBI Taxonomy" id="2880260"/>
    <lineage>
        <taxon>Bacteria</taxon>
        <taxon>Bacillati</taxon>
        <taxon>Actinomycetota</taxon>
        <taxon>Actinomycetes</taxon>
        <taxon>Micrococcales</taxon>
        <taxon>Microbacteriaceae</taxon>
        <taxon>Antiquaquibacter</taxon>
    </lineage>
</organism>
<dbReference type="InterPro" id="IPR036291">
    <property type="entry name" value="NAD(P)-bd_dom_sf"/>
</dbReference>